<dbReference type="Gene3D" id="3.40.630.30">
    <property type="match status" value="1"/>
</dbReference>
<dbReference type="KEGG" id="csh:Closa_1593"/>
<dbReference type="PaxDb" id="610130-Closa_1593"/>
<proteinExistence type="predicted"/>
<dbReference type="HOGENOM" id="CLU_070012_1_0_9"/>
<organism evidence="2 3">
    <name type="scientific">Lacrimispora saccharolytica (strain ATCC 35040 / DSM 2544 / NRCC 2533 / WM1)</name>
    <name type="common">Clostridium saccharolyticum</name>
    <dbReference type="NCBI Taxonomy" id="610130"/>
    <lineage>
        <taxon>Bacteria</taxon>
        <taxon>Bacillati</taxon>
        <taxon>Bacillota</taxon>
        <taxon>Clostridia</taxon>
        <taxon>Lachnospirales</taxon>
        <taxon>Lachnospiraceae</taxon>
        <taxon>Lacrimispora</taxon>
    </lineage>
</organism>
<dbReference type="eggNOG" id="COG0456">
    <property type="taxonomic scope" value="Bacteria"/>
</dbReference>
<dbReference type="InterPro" id="IPR000182">
    <property type="entry name" value="GNAT_dom"/>
</dbReference>
<dbReference type="CDD" id="cd04301">
    <property type="entry name" value="NAT_SF"/>
    <property type="match status" value="1"/>
</dbReference>
<evidence type="ECO:0000313" key="3">
    <source>
        <dbReference type="Proteomes" id="UP000001662"/>
    </source>
</evidence>
<dbReference type="AlphaFoldDB" id="D9RAB2"/>
<feature type="domain" description="N-acetyltransferase" evidence="1">
    <location>
        <begin position="107"/>
        <end position="255"/>
    </location>
</feature>
<dbReference type="SUPFAM" id="SSF55729">
    <property type="entry name" value="Acyl-CoA N-acyltransferases (Nat)"/>
    <property type="match status" value="1"/>
</dbReference>
<dbReference type="EMBL" id="CP002109">
    <property type="protein sequence ID" value="ADL04190.1"/>
    <property type="molecule type" value="Genomic_DNA"/>
</dbReference>
<dbReference type="PROSITE" id="PS51186">
    <property type="entry name" value="GNAT"/>
    <property type="match status" value="1"/>
</dbReference>
<dbReference type="OrthoDB" id="7163760at2"/>
<evidence type="ECO:0000259" key="1">
    <source>
        <dbReference type="PROSITE" id="PS51186"/>
    </source>
</evidence>
<dbReference type="RefSeq" id="WP_013272281.1">
    <property type="nucleotide sequence ID" value="NC_014376.1"/>
</dbReference>
<gene>
    <name evidence="2" type="ordered locus">Closa_1593</name>
</gene>
<evidence type="ECO:0000313" key="2">
    <source>
        <dbReference type="EMBL" id="ADL04190.1"/>
    </source>
</evidence>
<name>D9RAB2_LACSW</name>
<sequence length="255" mass="28999">MNIIRTKTPSETQKNNLLHLQEACRKHDHISLTFPLEEDCTFYLLYDEDNLLSALCAFFNENGEYETCAYTLPSNRQNGYFTMLLDELLKETADNDLVFPVDETCEDTVHTLNALGADFWYQEHLMELSASGFIETGLAKSNPLWDSPALSMAYNPNEEHSPWTFLMDGSPIGSCYLDFRGETAYFYGFVIAENLRNQGLGSACLFLLLKTCFSLSGHKRLKKLFLQVSGENVPAIALYKKAGFQITESLSYYLY</sequence>
<accession>D9RAB2</accession>
<protein>
    <submittedName>
        <fullName evidence="2">GCN5-related N-acetyltransferase</fullName>
    </submittedName>
</protein>
<dbReference type="Pfam" id="PF00583">
    <property type="entry name" value="Acetyltransf_1"/>
    <property type="match status" value="1"/>
</dbReference>
<dbReference type="InterPro" id="IPR016181">
    <property type="entry name" value="Acyl_CoA_acyltransferase"/>
</dbReference>
<keyword evidence="3" id="KW-1185">Reference proteome</keyword>
<dbReference type="Proteomes" id="UP000001662">
    <property type="component" value="Chromosome"/>
</dbReference>
<dbReference type="STRING" id="610130.Closa_1593"/>
<dbReference type="GO" id="GO:0016747">
    <property type="term" value="F:acyltransferase activity, transferring groups other than amino-acyl groups"/>
    <property type="evidence" value="ECO:0007669"/>
    <property type="project" value="InterPro"/>
</dbReference>
<reference evidence="2" key="1">
    <citation type="submission" date="2010-07" db="EMBL/GenBank/DDBJ databases">
        <title>Complete sequence of Clostridium saccharolyticum WM1.</title>
        <authorList>
            <consortium name="US DOE Joint Genome Institute"/>
            <person name="Lucas S."/>
            <person name="Copeland A."/>
            <person name="Lapidus A."/>
            <person name="Cheng J.-F."/>
            <person name="Bruce D."/>
            <person name="Goodwin L."/>
            <person name="Pitluck S."/>
            <person name="Chertkov O."/>
            <person name="Detter J.C."/>
            <person name="Han C."/>
            <person name="Tapia R."/>
            <person name="Land M."/>
            <person name="Hauser L."/>
            <person name="Chang Y.-J."/>
            <person name="Jeffries C."/>
            <person name="Kyrpides N."/>
            <person name="Ivanova N."/>
            <person name="Mikhailova N."/>
            <person name="Mouttaki H."/>
            <person name="Lin L."/>
            <person name="Zhou J."/>
            <person name="Hemme C.L."/>
            <person name="Woyke T."/>
        </authorList>
    </citation>
    <scope>NUCLEOTIDE SEQUENCE [LARGE SCALE GENOMIC DNA]</scope>
    <source>
        <strain evidence="2">WM1</strain>
    </source>
</reference>